<feature type="transmembrane region" description="Helical" evidence="6">
    <location>
        <begin position="91"/>
        <end position="112"/>
    </location>
</feature>
<dbReference type="AlphaFoldDB" id="A0A0R2QEB8"/>
<comment type="subcellular location">
    <subcellularLocation>
        <location evidence="1">Cell membrane</location>
        <topology evidence="1">Multi-pass membrane protein</topology>
    </subcellularLocation>
</comment>
<keyword evidence="2" id="KW-1003">Cell membrane</keyword>
<keyword evidence="4 6" id="KW-1133">Transmembrane helix</keyword>
<dbReference type="GO" id="GO:0022857">
    <property type="term" value="F:transmembrane transporter activity"/>
    <property type="evidence" value="ECO:0007669"/>
    <property type="project" value="InterPro"/>
</dbReference>
<organism evidence="7 8">
    <name type="scientific">Acidimicrobiia bacterium BACL6 MAG-120924-bin43</name>
    <dbReference type="NCBI Taxonomy" id="1655583"/>
    <lineage>
        <taxon>Bacteria</taxon>
        <taxon>Bacillati</taxon>
        <taxon>Actinomycetota</taxon>
        <taxon>Acidimicrobiia</taxon>
        <taxon>acIV cluster</taxon>
    </lineage>
</organism>
<keyword evidence="5 6" id="KW-0472">Membrane</keyword>
<evidence type="ECO:0000256" key="3">
    <source>
        <dbReference type="ARBA" id="ARBA00022692"/>
    </source>
</evidence>
<gene>
    <name evidence="7" type="ORF">ABR75_08405</name>
</gene>
<proteinExistence type="predicted"/>
<evidence type="ECO:0000256" key="4">
    <source>
        <dbReference type="ARBA" id="ARBA00022989"/>
    </source>
</evidence>
<reference evidence="7 8" key="1">
    <citation type="submission" date="2015-10" db="EMBL/GenBank/DDBJ databases">
        <title>Metagenome-Assembled Genomes uncover a global brackish microbiome.</title>
        <authorList>
            <person name="Hugerth L.W."/>
            <person name="Larsson J."/>
            <person name="Alneberg J."/>
            <person name="Lindh M.V."/>
            <person name="Legrand C."/>
            <person name="Pinhassi J."/>
            <person name="Andersson A.F."/>
        </authorList>
    </citation>
    <scope>NUCLEOTIDE SEQUENCE [LARGE SCALE GENOMIC DNA]</scope>
    <source>
        <strain evidence="7">BACL6 MAG-120924-bin43</strain>
    </source>
</reference>
<feature type="transmembrane region" description="Helical" evidence="6">
    <location>
        <begin position="64"/>
        <end position="85"/>
    </location>
</feature>
<evidence type="ECO:0000256" key="5">
    <source>
        <dbReference type="ARBA" id="ARBA00023136"/>
    </source>
</evidence>
<feature type="transmembrane region" description="Helical" evidence="6">
    <location>
        <begin position="267"/>
        <end position="287"/>
    </location>
</feature>
<comment type="caution">
    <text evidence="7">The sequence shown here is derived from an EMBL/GenBank/DDBJ whole genome shotgun (WGS) entry which is preliminary data.</text>
</comment>
<protein>
    <submittedName>
        <fullName evidence="7">ABC transporter permease</fullName>
    </submittedName>
</protein>
<feature type="transmembrane region" description="Helical" evidence="6">
    <location>
        <begin position="34"/>
        <end position="52"/>
    </location>
</feature>
<evidence type="ECO:0000256" key="1">
    <source>
        <dbReference type="ARBA" id="ARBA00004651"/>
    </source>
</evidence>
<dbReference type="PANTHER" id="PTHR43370:SF2">
    <property type="entry name" value="ABC TRANSPORTER PERMEASE PROTEIN"/>
    <property type="match status" value="1"/>
</dbReference>
<feature type="transmembrane region" description="Helical" evidence="6">
    <location>
        <begin position="133"/>
        <end position="155"/>
    </location>
</feature>
<dbReference type="Pfam" id="PF02653">
    <property type="entry name" value="BPD_transp_2"/>
    <property type="match status" value="1"/>
</dbReference>
<dbReference type="PANTHER" id="PTHR43370">
    <property type="entry name" value="SUGAR ABC TRANSPORTER INTEGRAL MEMBRANE PROTEIN-RELATED"/>
    <property type="match status" value="1"/>
</dbReference>
<dbReference type="GO" id="GO:0005886">
    <property type="term" value="C:plasma membrane"/>
    <property type="evidence" value="ECO:0007669"/>
    <property type="project" value="UniProtKB-SubCell"/>
</dbReference>
<name>A0A0R2QEB8_9ACTN</name>
<dbReference type="InterPro" id="IPR001851">
    <property type="entry name" value="ABC_transp_permease"/>
</dbReference>
<feature type="transmembrane region" description="Helical" evidence="6">
    <location>
        <begin position="186"/>
        <end position="209"/>
    </location>
</feature>
<keyword evidence="3 6" id="KW-0812">Transmembrane</keyword>
<evidence type="ECO:0000256" key="2">
    <source>
        <dbReference type="ARBA" id="ARBA00022475"/>
    </source>
</evidence>
<evidence type="ECO:0000313" key="7">
    <source>
        <dbReference type="EMBL" id="KRO48612.1"/>
    </source>
</evidence>
<sequence length="300" mass="31892">MIDITQEIIGSSLRIATPLALAALGELVTEKSGVLNLGVEGIMYGSAFVGIATAAHTGSLTTGLIAALVTGAAAGLIFAFLTVTLGVNQHVAGLGLTLFMISFSNSANRIMFTSDGGQVRVDPWRPIDFGGPIFSQYWITYATFLFIVPLTWWLMRRSGLGLKIRAVGENPEAADVAGIDVTKTRYTAILIGSIYMAAGGAFITLAFVGSFTINIINGRGWVALALVIFGRWKIGRLLAGAALFSLINAGQLQLRLLPSFSNVPFEILLALPYLAVIIGLAVSGRNIPYPGAYLKPYKRH</sequence>
<evidence type="ECO:0000313" key="8">
    <source>
        <dbReference type="Proteomes" id="UP000051017"/>
    </source>
</evidence>
<dbReference type="EMBL" id="LIBJ01000073">
    <property type="protein sequence ID" value="KRO48612.1"/>
    <property type="molecule type" value="Genomic_DNA"/>
</dbReference>
<dbReference type="CDD" id="cd06580">
    <property type="entry name" value="TM_PBP1_transp_TpRbsC_like"/>
    <property type="match status" value="1"/>
</dbReference>
<dbReference type="Proteomes" id="UP000051017">
    <property type="component" value="Unassembled WGS sequence"/>
</dbReference>
<evidence type="ECO:0000256" key="6">
    <source>
        <dbReference type="SAM" id="Phobius"/>
    </source>
</evidence>
<accession>A0A0R2QEB8</accession>